<proteinExistence type="predicted"/>
<accession>A0A2J6TMP6</accession>
<dbReference type="GeneID" id="36594564"/>
<evidence type="ECO:0000313" key="3">
    <source>
        <dbReference type="Proteomes" id="UP000235371"/>
    </source>
</evidence>
<dbReference type="InParanoid" id="A0A2J6TMP6"/>
<protein>
    <submittedName>
        <fullName evidence="2">Glycosyltransferase family 1 protein</fullName>
    </submittedName>
</protein>
<evidence type="ECO:0000313" key="2">
    <source>
        <dbReference type="EMBL" id="PMD64299.1"/>
    </source>
</evidence>
<dbReference type="Proteomes" id="UP000235371">
    <property type="component" value="Unassembled WGS sequence"/>
</dbReference>
<dbReference type="OrthoDB" id="428159at2759"/>
<evidence type="ECO:0000256" key="1">
    <source>
        <dbReference type="SAM" id="MobiDB-lite"/>
    </source>
</evidence>
<feature type="region of interest" description="Disordered" evidence="1">
    <location>
        <begin position="62"/>
        <end position="86"/>
    </location>
</feature>
<reference evidence="2 3" key="1">
    <citation type="submission" date="2016-04" db="EMBL/GenBank/DDBJ databases">
        <title>A degradative enzymes factory behind the ericoid mycorrhizal symbiosis.</title>
        <authorList>
            <consortium name="DOE Joint Genome Institute"/>
            <person name="Martino E."/>
            <person name="Morin E."/>
            <person name="Grelet G."/>
            <person name="Kuo A."/>
            <person name="Kohler A."/>
            <person name="Daghino S."/>
            <person name="Barry K."/>
            <person name="Choi C."/>
            <person name="Cichocki N."/>
            <person name="Clum A."/>
            <person name="Copeland A."/>
            <person name="Hainaut M."/>
            <person name="Haridas S."/>
            <person name="Labutti K."/>
            <person name="Lindquist E."/>
            <person name="Lipzen A."/>
            <person name="Khouja H.-R."/>
            <person name="Murat C."/>
            <person name="Ohm R."/>
            <person name="Olson A."/>
            <person name="Spatafora J."/>
            <person name="Veneault-Fourrey C."/>
            <person name="Henrissat B."/>
            <person name="Grigoriev I."/>
            <person name="Martin F."/>
            <person name="Perotto S."/>
        </authorList>
    </citation>
    <scope>NUCLEOTIDE SEQUENCE [LARGE SCALE GENOMIC DNA]</scope>
    <source>
        <strain evidence="2 3">E</strain>
    </source>
</reference>
<dbReference type="RefSeq" id="XP_024741203.1">
    <property type="nucleotide sequence ID" value="XM_024886487.1"/>
</dbReference>
<gene>
    <name evidence="2" type="ORF">K444DRAFT_660624</name>
</gene>
<sequence length="388" mass="41677">MLVEKSAPELPDSSLTHPIFRRIEVGRNRQGVIAEEGLGDDSPNYFGRHQVDAKSLTTLENLPEPEISHPPTYEESVTSAGIDENGTPHQVTVRSLSVSEAITGPKRPHVWQIKRTTITLSALEATVLVKAGILEYKDLRLYKSTTKLNDQGPVDPITGAISAVFGTVGTVCLRVADYPLILSTVFNPPAGSNASDEATKFARDPEKGVTGIVGAGLKAPVDITYNMARGFHNLPKLYGDRMVRNLDPITGAGSGFKAAGKACLLPCFMEFGLGCWDGVSGLVMQPVKGAQETGVLGSMKGFGKGVAGLAFKPAAGALGLAGYSGRGMYEQVQKARGKKSKRAMREAQIAQGLQEWEVTTEEAKRRILQKTKEDLEEFDRVLGVVKLL</sequence>
<dbReference type="STRING" id="1095630.A0A2J6TMP6"/>
<dbReference type="GO" id="GO:0016740">
    <property type="term" value="F:transferase activity"/>
    <property type="evidence" value="ECO:0007669"/>
    <property type="project" value="UniProtKB-KW"/>
</dbReference>
<keyword evidence="2" id="KW-0808">Transferase</keyword>
<name>A0A2J6TMP6_9HELO</name>
<organism evidence="2 3">
    <name type="scientific">Hyaloscypha bicolor E</name>
    <dbReference type="NCBI Taxonomy" id="1095630"/>
    <lineage>
        <taxon>Eukaryota</taxon>
        <taxon>Fungi</taxon>
        <taxon>Dikarya</taxon>
        <taxon>Ascomycota</taxon>
        <taxon>Pezizomycotina</taxon>
        <taxon>Leotiomycetes</taxon>
        <taxon>Helotiales</taxon>
        <taxon>Hyaloscyphaceae</taxon>
        <taxon>Hyaloscypha</taxon>
        <taxon>Hyaloscypha bicolor</taxon>
    </lineage>
</organism>
<dbReference type="AlphaFoldDB" id="A0A2J6TMP6"/>
<dbReference type="EMBL" id="KZ613769">
    <property type="protein sequence ID" value="PMD64299.1"/>
    <property type="molecule type" value="Genomic_DNA"/>
</dbReference>
<keyword evidence="3" id="KW-1185">Reference proteome</keyword>